<dbReference type="HOGENOM" id="CLU_105467_0_0_1"/>
<comment type="similarity">
    <text evidence="4">Belongs to the MAPEG family.</text>
</comment>
<dbReference type="GO" id="GO:0004364">
    <property type="term" value="F:glutathione transferase activity"/>
    <property type="evidence" value="ECO:0007669"/>
    <property type="project" value="UniProtKB-EC"/>
</dbReference>
<reference evidence="18 19" key="1">
    <citation type="journal article" date="2007" name="Nature">
        <title>Evolution of genes and genomes on the Drosophila phylogeny.</title>
        <authorList>
            <consortium name="Drosophila 12 Genomes Consortium"/>
            <person name="Clark A.G."/>
            <person name="Eisen M.B."/>
            <person name="Smith D.R."/>
            <person name="Bergman C.M."/>
            <person name="Oliver B."/>
            <person name="Markow T.A."/>
            <person name="Kaufman T.C."/>
            <person name="Kellis M."/>
            <person name="Gelbart W."/>
            <person name="Iyer V.N."/>
            <person name="Pollard D.A."/>
            <person name="Sackton T.B."/>
            <person name="Larracuente A.M."/>
            <person name="Singh N.D."/>
            <person name="Abad J.P."/>
            <person name="Abt D.N."/>
            <person name="Adryan B."/>
            <person name="Aguade M."/>
            <person name="Akashi H."/>
            <person name="Anderson W.W."/>
            <person name="Aquadro C.F."/>
            <person name="Ardell D.H."/>
            <person name="Arguello R."/>
            <person name="Artieri C.G."/>
            <person name="Barbash D.A."/>
            <person name="Barker D."/>
            <person name="Barsanti P."/>
            <person name="Batterham P."/>
            <person name="Batzoglou S."/>
            <person name="Begun D."/>
            <person name="Bhutkar A."/>
            <person name="Blanco E."/>
            <person name="Bosak S.A."/>
            <person name="Bradley R.K."/>
            <person name="Brand A.D."/>
            <person name="Brent M.R."/>
            <person name="Brooks A.N."/>
            <person name="Brown R.H."/>
            <person name="Butlin R.K."/>
            <person name="Caggese C."/>
            <person name="Calvi B.R."/>
            <person name="Bernardo de Carvalho A."/>
            <person name="Caspi A."/>
            <person name="Castrezana S."/>
            <person name="Celniker S.E."/>
            <person name="Chang J.L."/>
            <person name="Chapple C."/>
            <person name="Chatterji S."/>
            <person name="Chinwalla A."/>
            <person name="Civetta A."/>
            <person name="Clifton S.W."/>
            <person name="Comeron J.M."/>
            <person name="Costello J.C."/>
            <person name="Coyne J.A."/>
            <person name="Daub J."/>
            <person name="David R.G."/>
            <person name="Delcher A.L."/>
            <person name="Delehaunty K."/>
            <person name="Do C.B."/>
            <person name="Ebling H."/>
            <person name="Edwards K."/>
            <person name="Eickbush T."/>
            <person name="Evans J.D."/>
            <person name="Filipski A."/>
            <person name="Findeiss S."/>
            <person name="Freyhult E."/>
            <person name="Fulton L."/>
            <person name="Fulton R."/>
            <person name="Garcia A.C."/>
            <person name="Gardiner A."/>
            <person name="Garfield D.A."/>
            <person name="Garvin B.E."/>
            <person name="Gibson G."/>
            <person name="Gilbert D."/>
            <person name="Gnerre S."/>
            <person name="Godfrey J."/>
            <person name="Good R."/>
            <person name="Gotea V."/>
            <person name="Gravely B."/>
            <person name="Greenberg A.J."/>
            <person name="Griffiths-Jones S."/>
            <person name="Gross S."/>
            <person name="Guigo R."/>
            <person name="Gustafson E.A."/>
            <person name="Haerty W."/>
            <person name="Hahn M.W."/>
            <person name="Halligan D.L."/>
            <person name="Halpern A.L."/>
            <person name="Halter G.M."/>
            <person name="Han M.V."/>
            <person name="Heger A."/>
            <person name="Hillier L."/>
            <person name="Hinrichs A.S."/>
            <person name="Holmes I."/>
            <person name="Hoskins R.A."/>
            <person name="Hubisz M.J."/>
            <person name="Hultmark D."/>
            <person name="Huntley M.A."/>
            <person name="Jaffe D.B."/>
            <person name="Jagadeeshan S."/>
            <person name="Jeck W.R."/>
            <person name="Johnson J."/>
            <person name="Jones C.D."/>
            <person name="Jordan W.C."/>
            <person name="Karpen G.H."/>
            <person name="Kataoka E."/>
            <person name="Keightley P.D."/>
            <person name="Kheradpour P."/>
            <person name="Kirkness E.F."/>
            <person name="Koerich L.B."/>
            <person name="Kristiansen K."/>
            <person name="Kudrna D."/>
            <person name="Kulathinal R.J."/>
            <person name="Kumar S."/>
            <person name="Kwok R."/>
            <person name="Lander E."/>
            <person name="Langley C.H."/>
            <person name="Lapoint R."/>
            <person name="Lazzaro B.P."/>
            <person name="Lee S.J."/>
            <person name="Levesque L."/>
            <person name="Li R."/>
            <person name="Lin C.F."/>
            <person name="Lin M.F."/>
            <person name="Lindblad-Toh K."/>
            <person name="Llopart A."/>
            <person name="Long M."/>
            <person name="Low L."/>
            <person name="Lozovsky E."/>
            <person name="Lu J."/>
            <person name="Luo M."/>
            <person name="Machado C.A."/>
            <person name="Makalowski W."/>
            <person name="Marzo M."/>
            <person name="Matsuda M."/>
            <person name="Matzkin L."/>
            <person name="McAllister B."/>
            <person name="McBride C.S."/>
            <person name="McKernan B."/>
            <person name="McKernan K."/>
            <person name="Mendez-Lago M."/>
            <person name="Minx P."/>
            <person name="Mollenhauer M.U."/>
            <person name="Montooth K."/>
            <person name="Mount S.M."/>
            <person name="Mu X."/>
            <person name="Myers E."/>
            <person name="Negre B."/>
            <person name="Newfeld S."/>
            <person name="Nielsen R."/>
            <person name="Noor M.A."/>
            <person name="O'Grady P."/>
            <person name="Pachter L."/>
            <person name="Papaceit M."/>
            <person name="Parisi M.J."/>
            <person name="Parisi M."/>
            <person name="Parts L."/>
            <person name="Pedersen J.S."/>
            <person name="Pesole G."/>
            <person name="Phillippy A.M."/>
            <person name="Ponting C.P."/>
            <person name="Pop M."/>
            <person name="Porcelli D."/>
            <person name="Powell J.R."/>
            <person name="Prohaska S."/>
            <person name="Pruitt K."/>
            <person name="Puig M."/>
            <person name="Quesneville H."/>
            <person name="Ram K.R."/>
            <person name="Rand D."/>
            <person name="Rasmussen M.D."/>
            <person name="Reed L.K."/>
            <person name="Reenan R."/>
            <person name="Reily A."/>
            <person name="Remington K.A."/>
            <person name="Rieger T.T."/>
            <person name="Ritchie M.G."/>
            <person name="Robin C."/>
            <person name="Rogers Y.H."/>
            <person name="Rohde C."/>
            <person name="Rozas J."/>
            <person name="Rubenfield M.J."/>
            <person name="Ruiz A."/>
            <person name="Russo S."/>
            <person name="Salzberg S.L."/>
            <person name="Sanchez-Gracia A."/>
            <person name="Saranga D.J."/>
            <person name="Sato H."/>
            <person name="Schaeffer S.W."/>
            <person name="Schatz M.C."/>
            <person name="Schlenke T."/>
            <person name="Schwartz R."/>
            <person name="Segarra C."/>
            <person name="Singh R.S."/>
            <person name="Sirot L."/>
            <person name="Sirota M."/>
            <person name="Sisneros N.B."/>
            <person name="Smith C.D."/>
            <person name="Smith T.F."/>
            <person name="Spieth J."/>
            <person name="Stage D.E."/>
            <person name="Stark A."/>
            <person name="Stephan W."/>
            <person name="Strausberg R.L."/>
            <person name="Strempel S."/>
            <person name="Sturgill D."/>
            <person name="Sutton G."/>
            <person name="Sutton G.G."/>
            <person name="Tao W."/>
            <person name="Teichmann S."/>
            <person name="Tobari Y.N."/>
            <person name="Tomimura Y."/>
            <person name="Tsolas J.M."/>
            <person name="Valente V.L."/>
            <person name="Venter E."/>
            <person name="Venter J.C."/>
            <person name="Vicario S."/>
            <person name="Vieira F.G."/>
            <person name="Vilella A.J."/>
            <person name="Villasante A."/>
            <person name="Walenz B."/>
            <person name="Wang J."/>
            <person name="Wasserman M."/>
            <person name="Watts T."/>
            <person name="Wilson D."/>
            <person name="Wilson R.K."/>
            <person name="Wing R.A."/>
            <person name="Wolfner M.F."/>
            <person name="Wong A."/>
            <person name="Wong G.K."/>
            <person name="Wu C.I."/>
            <person name="Wu G."/>
            <person name="Yamamoto D."/>
            <person name="Yang H.P."/>
            <person name="Yang S.P."/>
            <person name="Yorke J.A."/>
            <person name="Yoshida K."/>
            <person name="Zdobnov E."/>
            <person name="Zhang P."/>
            <person name="Zhang Y."/>
            <person name="Zimin A.V."/>
            <person name="Baldwin J."/>
            <person name="Abdouelleil A."/>
            <person name="Abdulkadir J."/>
            <person name="Abebe A."/>
            <person name="Abera B."/>
            <person name="Abreu J."/>
            <person name="Acer S.C."/>
            <person name="Aftuck L."/>
            <person name="Alexander A."/>
            <person name="An P."/>
            <person name="Anderson E."/>
            <person name="Anderson S."/>
            <person name="Arachi H."/>
            <person name="Azer M."/>
            <person name="Bachantsang P."/>
            <person name="Barry A."/>
            <person name="Bayul T."/>
            <person name="Berlin A."/>
            <person name="Bessette D."/>
            <person name="Bloom T."/>
            <person name="Blye J."/>
            <person name="Boguslavskiy L."/>
            <person name="Bonnet C."/>
            <person name="Boukhgalter B."/>
            <person name="Bourzgui I."/>
            <person name="Brown A."/>
            <person name="Cahill P."/>
            <person name="Channer S."/>
            <person name="Cheshatsang Y."/>
            <person name="Chuda L."/>
            <person name="Citroen M."/>
            <person name="Collymore A."/>
            <person name="Cooke P."/>
            <person name="Costello M."/>
            <person name="D'Aco K."/>
            <person name="Daza R."/>
            <person name="De Haan G."/>
            <person name="DeGray S."/>
            <person name="DeMaso C."/>
            <person name="Dhargay N."/>
            <person name="Dooley K."/>
            <person name="Dooley E."/>
            <person name="Doricent M."/>
            <person name="Dorje P."/>
            <person name="Dorjee K."/>
            <person name="Dupes A."/>
            <person name="Elong R."/>
            <person name="Falk J."/>
            <person name="Farina A."/>
            <person name="Faro S."/>
            <person name="Ferguson D."/>
            <person name="Fisher S."/>
            <person name="Foley C.D."/>
            <person name="Franke A."/>
            <person name="Friedrich D."/>
            <person name="Gadbois L."/>
            <person name="Gearin G."/>
            <person name="Gearin C.R."/>
            <person name="Giannoukos G."/>
            <person name="Goode T."/>
            <person name="Graham J."/>
            <person name="Grandbois E."/>
            <person name="Grewal S."/>
            <person name="Gyaltsen K."/>
            <person name="Hafez N."/>
            <person name="Hagos B."/>
            <person name="Hall J."/>
            <person name="Henson C."/>
            <person name="Hollinger A."/>
            <person name="Honan T."/>
            <person name="Huard M.D."/>
            <person name="Hughes L."/>
            <person name="Hurhula B."/>
            <person name="Husby M.E."/>
            <person name="Kamat A."/>
            <person name="Kanga B."/>
            <person name="Kashin S."/>
            <person name="Khazanovich D."/>
            <person name="Kisner P."/>
            <person name="Lance K."/>
            <person name="Lara M."/>
            <person name="Lee W."/>
            <person name="Lennon N."/>
            <person name="Letendre F."/>
            <person name="LeVine R."/>
            <person name="Lipovsky A."/>
            <person name="Liu X."/>
            <person name="Liu J."/>
            <person name="Liu S."/>
            <person name="Lokyitsang T."/>
            <person name="Lokyitsang Y."/>
            <person name="Lubonja R."/>
            <person name="Lui A."/>
            <person name="MacDonald P."/>
            <person name="Magnisalis V."/>
            <person name="Maru K."/>
            <person name="Matthews C."/>
            <person name="McCusker W."/>
            <person name="McDonough S."/>
            <person name="Mehta T."/>
            <person name="Meldrim J."/>
            <person name="Meneus L."/>
            <person name="Mihai O."/>
            <person name="Mihalev A."/>
            <person name="Mihova T."/>
            <person name="Mittelman R."/>
            <person name="Mlenga V."/>
            <person name="Montmayeur A."/>
            <person name="Mulrain L."/>
            <person name="Navidi A."/>
            <person name="Naylor J."/>
            <person name="Negash T."/>
            <person name="Nguyen T."/>
            <person name="Nguyen N."/>
            <person name="Nicol R."/>
            <person name="Norbu C."/>
            <person name="Norbu N."/>
            <person name="Novod N."/>
            <person name="O'Neill B."/>
            <person name="Osman S."/>
            <person name="Markiewicz E."/>
            <person name="Oyono O.L."/>
            <person name="Patti C."/>
            <person name="Phunkhang P."/>
            <person name="Pierre F."/>
            <person name="Priest M."/>
            <person name="Raghuraman S."/>
            <person name="Rege F."/>
            <person name="Reyes R."/>
            <person name="Rise C."/>
            <person name="Rogov P."/>
            <person name="Ross K."/>
            <person name="Ryan E."/>
            <person name="Settipalli S."/>
            <person name="Shea T."/>
            <person name="Sherpa N."/>
            <person name="Shi L."/>
            <person name="Shih D."/>
            <person name="Sparrow T."/>
            <person name="Spaulding J."/>
            <person name="Stalker J."/>
            <person name="Stange-Thomann N."/>
            <person name="Stavropoulos S."/>
            <person name="Stone C."/>
            <person name="Strader C."/>
            <person name="Tesfaye S."/>
            <person name="Thomson T."/>
            <person name="Thoulutsang Y."/>
            <person name="Thoulutsang D."/>
            <person name="Topham K."/>
            <person name="Topping I."/>
            <person name="Tsamla T."/>
            <person name="Vassiliev H."/>
            <person name="Vo A."/>
            <person name="Wangchuk T."/>
            <person name="Wangdi T."/>
            <person name="Weiand M."/>
            <person name="Wilkinson J."/>
            <person name="Wilson A."/>
            <person name="Yadav S."/>
            <person name="Young G."/>
            <person name="Yu Q."/>
            <person name="Zembek L."/>
            <person name="Zhong D."/>
            <person name="Zimmer A."/>
            <person name="Zwirko Z."/>
            <person name="Jaffe D.B."/>
            <person name="Alvarez P."/>
            <person name="Brockman W."/>
            <person name="Butler J."/>
            <person name="Chin C."/>
            <person name="Gnerre S."/>
            <person name="Grabherr M."/>
            <person name="Kleber M."/>
            <person name="Mauceli E."/>
            <person name="MacCallum I."/>
        </authorList>
    </citation>
    <scope>NUCLEOTIDE SEQUENCE [LARGE SCALE GENOMIC DNA]</scope>
    <source>
        <strain evidence="19">MSH-3 / Tucson 14011-0111.49</strain>
    </source>
</reference>
<feature type="transmembrane region" description="Helical" evidence="17">
    <location>
        <begin position="61"/>
        <end position="81"/>
    </location>
</feature>
<evidence type="ECO:0000256" key="1">
    <source>
        <dbReference type="ARBA" id="ARBA00003701"/>
    </source>
</evidence>
<evidence type="ECO:0000256" key="10">
    <source>
        <dbReference type="ARBA" id="ARBA00022989"/>
    </source>
</evidence>
<feature type="transmembrane region" description="Helical" evidence="17">
    <location>
        <begin position="146"/>
        <end position="166"/>
    </location>
</feature>
<gene>
    <name evidence="18" type="primary">Dper\GL16397</name>
    <name evidence="18" type="ORF">Dper_GL16397</name>
</gene>
<evidence type="ECO:0000256" key="5">
    <source>
        <dbReference type="ARBA" id="ARBA00012452"/>
    </source>
</evidence>
<comment type="function">
    <text evidence="1">Conjugation of reduced glutathione to a wide number of exogenous and endogenous hydrophobic electrophiles.</text>
</comment>
<evidence type="ECO:0000256" key="13">
    <source>
        <dbReference type="ARBA" id="ARBA00023136"/>
    </source>
</evidence>
<comment type="catalytic activity">
    <reaction evidence="16">
        <text>RX + glutathione = an S-substituted glutathione + a halide anion + H(+)</text>
        <dbReference type="Rhea" id="RHEA:16437"/>
        <dbReference type="ChEBI" id="CHEBI:15378"/>
        <dbReference type="ChEBI" id="CHEBI:16042"/>
        <dbReference type="ChEBI" id="CHEBI:17792"/>
        <dbReference type="ChEBI" id="CHEBI:57925"/>
        <dbReference type="ChEBI" id="CHEBI:90779"/>
        <dbReference type="EC" id="2.5.1.18"/>
    </reaction>
    <physiologicalReaction direction="left-to-right" evidence="16">
        <dbReference type="Rhea" id="RHEA:16438"/>
    </physiologicalReaction>
</comment>
<protein>
    <recommendedName>
        <fullName evidence="15">Microsomal glutathione S-transferase 1</fullName>
        <ecNumber evidence="5">2.5.1.18</ecNumber>
    </recommendedName>
</protein>
<keyword evidence="12" id="KW-0496">Mitochondrion</keyword>
<feature type="transmembrane region" description="Helical" evidence="17">
    <location>
        <begin position="16"/>
        <end position="41"/>
    </location>
</feature>
<evidence type="ECO:0000256" key="12">
    <source>
        <dbReference type="ARBA" id="ARBA00023128"/>
    </source>
</evidence>
<evidence type="ECO:0000256" key="9">
    <source>
        <dbReference type="ARBA" id="ARBA00022824"/>
    </source>
</evidence>
<keyword evidence="13 17" id="KW-0472">Membrane</keyword>
<name>B4GWP1_DROPE</name>
<dbReference type="InterPro" id="IPR040162">
    <property type="entry name" value="MGST1-like"/>
</dbReference>
<dbReference type="GO" id="GO:0005789">
    <property type="term" value="C:endoplasmic reticulum membrane"/>
    <property type="evidence" value="ECO:0007669"/>
    <property type="project" value="UniProtKB-SubCell"/>
</dbReference>
<sequence length="195" mass="21787">MLHPELISMENEVFRVYLGWTAVLVLKIFAMGILTGLTRFVTAMAGVVELLSLNNPVFKSYVFWAGVLVIKMLLMSLLTAVQRFKTKTFANPEDLMSPKLKVKFDDPNVERVRRAHRNDLENIVPFFIIGLLYTLTNPSVFLAVNLFRAVGIARIVHTIVYAVVVVPQPSRALAFFVALGATVYMALQVILAAAF</sequence>
<evidence type="ECO:0000256" key="2">
    <source>
        <dbReference type="ARBA" id="ARBA00004294"/>
    </source>
</evidence>
<evidence type="ECO:0000256" key="7">
    <source>
        <dbReference type="ARBA" id="ARBA00022692"/>
    </source>
</evidence>
<feature type="transmembrane region" description="Helical" evidence="17">
    <location>
        <begin position="123"/>
        <end position="140"/>
    </location>
</feature>
<keyword evidence="19" id="KW-1185">Reference proteome</keyword>
<evidence type="ECO:0000256" key="17">
    <source>
        <dbReference type="SAM" id="Phobius"/>
    </source>
</evidence>
<keyword evidence="11" id="KW-0007">Acetylation</keyword>
<evidence type="ECO:0000256" key="15">
    <source>
        <dbReference type="ARBA" id="ARBA00039397"/>
    </source>
</evidence>
<dbReference type="FunFam" id="1.20.120.550:FF:000002">
    <property type="entry name" value="Microsomal glutathione S-transferase 1"/>
    <property type="match status" value="1"/>
</dbReference>
<keyword evidence="9" id="KW-0256">Endoplasmic reticulum</keyword>
<organism evidence="19">
    <name type="scientific">Drosophila persimilis</name>
    <name type="common">Fruit fly</name>
    <dbReference type="NCBI Taxonomy" id="7234"/>
    <lineage>
        <taxon>Eukaryota</taxon>
        <taxon>Metazoa</taxon>
        <taxon>Ecdysozoa</taxon>
        <taxon>Arthropoda</taxon>
        <taxon>Hexapoda</taxon>
        <taxon>Insecta</taxon>
        <taxon>Pterygota</taxon>
        <taxon>Neoptera</taxon>
        <taxon>Endopterygota</taxon>
        <taxon>Diptera</taxon>
        <taxon>Brachycera</taxon>
        <taxon>Muscomorpha</taxon>
        <taxon>Ephydroidea</taxon>
        <taxon>Drosophilidae</taxon>
        <taxon>Drosophila</taxon>
        <taxon>Sophophora</taxon>
    </lineage>
</organism>
<proteinExistence type="inferred from homology"/>
<comment type="subunit">
    <text evidence="14">Homotrimer; The trimer binds only one molecule of glutathione.</text>
</comment>
<accession>B4GWP1</accession>
<keyword evidence="8" id="KW-1000">Mitochondrion outer membrane</keyword>
<evidence type="ECO:0000256" key="6">
    <source>
        <dbReference type="ARBA" id="ARBA00022679"/>
    </source>
</evidence>
<evidence type="ECO:0000256" key="14">
    <source>
        <dbReference type="ARBA" id="ARBA00038540"/>
    </source>
</evidence>
<dbReference type="SUPFAM" id="SSF161084">
    <property type="entry name" value="MAPEG domain-like"/>
    <property type="match status" value="1"/>
</dbReference>
<dbReference type="eggNOG" id="ENOG502S0BD">
    <property type="taxonomic scope" value="Eukaryota"/>
</dbReference>
<dbReference type="EC" id="2.5.1.18" evidence="5"/>
<dbReference type="Pfam" id="PF01124">
    <property type="entry name" value="MAPEG"/>
    <property type="match status" value="1"/>
</dbReference>
<feature type="transmembrane region" description="Helical" evidence="17">
    <location>
        <begin position="173"/>
        <end position="194"/>
    </location>
</feature>
<keyword evidence="6" id="KW-0808">Transferase</keyword>
<dbReference type="InterPro" id="IPR023352">
    <property type="entry name" value="MAPEG-like_dom_sf"/>
</dbReference>
<keyword evidence="10 17" id="KW-1133">Transmembrane helix</keyword>
<dbReference type="EMBL" id="CH479194">
    <property type="protein sequence ID" value="EDW27125.1"/>
    <property type="molecule type" value="Genomic_DNA"/>
</dbReference>
<dbReference type="PhylomeDB" id="B4GWP1"/>
<dbReference type="Gene3D" id="1.20.120.550">
    <property type="entry name" value="Membrane associated eicosanoid/glutathione metabolism-like domain"/>
    <property type="match status" value="2"/>
</dbReference>
<dbReference type="OrthoDB" id="193139at2759"/>
<dbReference type="GO" id="GO:0005741">
    <property type="term" value="C:mitochondrial outer membrane"/>
    <property type="evidence" value="ECO:0007669"/>
    <property type="project" value="UniProtKB-SubCell"/>
</dbReference>
<evidence type="ECO:0000256" key="11">
    <source>
        <dbReference type="ARBA" id="ARBA00022990"/>
    </source>
</evidence>
<dbReference type="AlphaFoldDB" id="B4GWP1"/>
<evidence type="ECO:0000313" key="18">
    <source>
        <dbReference type="EMBL" id="EDW27125.1"/>
    </source>
</evidence>
<dbReference type="PANTHER" id="PTHR10689:SF6">
    <property type="entry name" value="MICROSOMAL GLUTATHIONE S-TRANSFERASE 1"/>
    <property type="match status" value="1"/>
</dbReference>
<dbReference type="InterPro" id="IPR001129">
    <property type="entry name" value="Membr-assoc_MAPEG"/>
</dbReference>
<comment type="subcellular location">
    <subcellularLocation>
        <location evidence="3">Endoplasmic reticulum membrane</location>
        <topology evidence="3">Multi-pass membrane protein</topology>
    </subcellularLocation>
    <subcellularLocation>
        <location evidence="2">Mitochondrion outer membrane</location>
    </subcellularLocation>
</comment>
<evidence type="ECO:0000256" key="8">
    <source>
        <dbReference type="ARBA" id="ARBA00022787"/>
    </source>
</evidence>
<dbReference type="OMA" id="RAQRCHH"/>
<dbReference type="PANTHER" id="PTHR10689">
    <property type="entry name" value="MICROSOMAL GLUTATHIONE S-TRANSFERASE 1"/>
    <property type="match status" value="1"/>
</dbReference>
<evidence type="ECO:0000313" key="19">
    <source>
        <dbReference type="Proteomes" id="UP000008744"/>
    </source>
</evidence>
<evidence type="ECO:0000256" key="16">
    <source>
        <dbReference type="ARBA" id="ARBA00049385"/>
    </source>
</evidence>
<evidence type="ECO:0000256" key="4">
    <source>
        <dbReference type="ARBA" id="ARBA00010459"/>
    </source>
</evidence>
<evidence type="ECO:0000256" key="3">
    <source>
        <dbReference type="ARBA" id="ARBA00004477"/>
    </source>
</evidence>
<keyword evidence="7 17" id="KW-0812">Transmembrane</keyword>
<dbReference type="Proteomes" id="UP000008744">
    <property type="component" value="Unassembled WGS sequence"/>
</dbReference>